<dbReference type="OrthoDB" id="9805408at2"/>
<feature type="site" description="Could be important to modulate the pK values of the two catalytic cysteine residues" evidence="8">
    <location>
        <position position="151"/>
    </location>
</feature>
<dbReference type="GO" id="GO:0005829">
    <property type="term" value="C:cytosol"/>
    <property type="evidence" value="ECO:0007669"/>
    <property type="project" value="TreeGrafter"/>
</dbReference>
<dbReference type="EC" id="5.1.1.7" evidence="3 8"/>
<feature type="active site" evidence="9">
    <location>
        <position position="74"/>
    </location>
</feature>
<keyword evidence="4 8" id="KW-0028">Amino-acid biosynthesis</keyword>
<dbReference type="PROSITE" id="PS01326">
    <property type="entry name" value="DAP_EPIMERASE"/>
    <property type="match status" value="1"/>
</dbReference>
<dbReference type="NCBIfam" id="TIGR00652">
    <property type="entry name" value="DapF"/>
    <property type="match status" value="1"/>
</dbReference>
<dbReference type="GO" id="GO:0008837">
    <property type="term" value="F:diaminopimelate epimerase activity"/>
    <property type="evidence" value="ECO:0007669"/>
    <property type="project" value="UniProtKB-UniRule"/>
</dbReference>
<dbReference type="PANTHER" id="PTHR31689:SF0">
    <property type="entry name" value="DIAMINOPIMELATE EPIMERASE"/>
    <property type="match status" value="1"/>
</dbReference>
<feature type="site" description="Could be important to modulate the pK values of the two catalytic cysteine residues" evidence="8">
    <location>
        <position position="200"/>
    </location>
</feature>
<feature type="binding site" evidence="8">
    <location>
        <begin position="200"/>
        <end position="201"/>
    </location>
    <ligand>
        <name>substrate</name>
    </ligand>
</feature>
<protein>
    <recommendedName>
        <fullName evidence="3 8">Diaminopimelate epimerase</fullName>
        <shortName evidence="8">DAP epimerase</shortName>
        <ecNumber evidence="3 8">5.1.1.7</ecNumber>
    </recommendedName>
    <alternativeName>
        <fullName evidence="8">PLP-independent amino acid racemase</fullName>
    </alternativeName>
</protein>
<keyword evidence="8" id="KW-0963">Cytoplasm</keyword>
<dbReference type="Gene3D" id="3.10.310.10">
    <property type="entry name" value="Diaminopimelate Epimerase, Chain A, domain 1"/>
    <property type="match status" value="2"/>
</dbReference>
<dbReference type="Proteomes" id="UP000546701">
    <property type="component" value="Unassembled WGS sequence"/>
</dbReference>
<keyword evidence="5 8" id="KW-0457">Lysine biosynthesis</keyword>
<feature type="binding site" evidence="8">
    <location>
        <position position="13"/>
    </location>
    <ligand>
        <name>substrate</name>
    </ligand>
</feature>
<dbReference type="AlphaFoldDB" id="A0A7W9BSN9"/>
<feature type="active site" description="Proton donor" evidence="8">
    <location>
        <position position="74"/>
    </location>
</feature>
<comment type="catalytic activity">
    <reaction evidence="7 8">
        <text>(2S,6S)-2,6-diaminopimelate = meso-2,6-diaminopimelate</text>
        <dbReference type="Rhea" id="RHEA:15393"/>
        <dbReference type="ChEBI" id="CHEBI:57609"/>
        <dbReference type="ChEBI" id="CHEBI:57791"/>
        <dbReference type="EC" id="5.1.1.7"/>
    </reaction>
</comment>
<comment type="function">
    <text evidence="8">Catalyzes the stereoinversion of LL-2,6-diaminopimelate (L,L-DAP) to meso-diaminopimelate (meso-DAP), a precursor of L-lysine and an essential component of the bacterial peptidoglycan.</text>
</comment>
<sequence>MTIRFTKMHGLGNDFVVIDGRRDSIALDAGTVRAIADRRTGVGCDQLIQLADHPQAGSIAMRIFNADGSEVSACGNATRCVPVLLGHDVTVVTAAGPLVAKLSDGGAAVDMGVPDFTWDRIPLAYAMDTGSLPVGWEMLENPVALSVGNPHLVFFVDDIDAVPLDRLGPQIEQDPLFPERINVNVASVTDRRDVRMRTWERGAGLTRACGTGACATFAAGRRRGLLDDTVRLTLPGGDLMLAETDGRLLMTGAAVRVFDGTLSGDFHA</sequence>
<evidence type="ECO:0000256" key="7">
    <source>
        <dbReference type="ARBA" id="ARBA00051712"/>
    </source>
</evidence>
<evidence type="ECO:0000256" key="2">
    <source>
        <dbReference type="ARBA" id="ARBA00010219"/>
    </source>
</evidence>
<accession>A0A7W9BSN9</accession>
<evidence type="ECO:0000256" key="4">
    <source>
        <dbReference type="ARBA" id="ARBA00022605"/>
    </source>
</evidence>
<dbReference type="PANTHER" id="PTHR31689">
    <property type="entry name" value="DIAMINOPIMELATE EPIMERASE, CHLOROPLASTIC"/>
    <property type="match status" value="1"/>
</dbReference>
<feature type="binding site" evidence="8">
    <location>
        <position position="149"/>
    </location>
    <ligand>
        <name>substrate</name>
    </ligand>
</feature>
<evidence type="ECO:0000256" key="3">
    <source>
        <dbReference type="ARBA" id="ARBA00013080"/>
    </source>
</evidence>
<evidence type="ECO:0000256" key="6">
    <source>
        <dbReference type="ARBA" id="ARBA00023235"/>
    </source>
</evidence>
<dbReference type="Pfam" id="PF01678">
    <property type="entry name" value="DAP_epimerase"/>
    <property type="match status" value="2"/>
</dbReference>
<proteinExistence type="inferred from homology"/>
<comment type="subunit">
    <text evidence="8">Homodimer.</text>
</comment>
<dbReference type="EMBL" id="JACIJR010000004">
    <property type="protein sequence ID" value="MBB5729403.1"/>
    <property type="molecule type" value="Genomic_DNA"/>
</dbReference>
<feature type="binding site" evidence="8">
    <location>
        <begin position="75"/>
        <end position="76"/>
    </location>
    <ligand>
        <name>substrate</name>
    </ligand>
</feature>
<comment type="similarity">
    <text evidence="2 8">Belongs to the diaminopimelate epimerase family.</text>
</comment>
<evidence type="ECO:0000313" key="10">
    <source>
        <dbReference type="EMBL" id="MBB5729403.1"/>
    </source>
</evidence>
<evidence type="ECO:0000256" key="9">
    <source>
        <dbReference type="PROSITE-ProRule" id="PRU10125"/>
    </source>
</evidence>
<comment type="subcellular location">
    <subcellularLocation>
        <location evidence="8">Cytoplasm</location>
    </subcellularLocation>
</comment>
<keyword evidence="6 8" id="KW-0413">Isomerase</keyword>
<evidence type="ECO:0000256" key="8">
    <source>
        <dbReference type="HAMAP-Rule" id="MF_00197"/>
    </source>
</evidence>
<feature type="binding site" evidence="8">
    <location>
        <position position="182"/>
    </location>
    <ligand>
        <name>substrate</name>
    </ligand>
</feature>
<dbReference type="RefSeq" id="WP_157175545.1">
    <property type="nucleotide sequence ID" value="NZ_BMJP01000001.1"/>
</dbReference>
<dbReference type="InterPro" id="IPR001653">
    <property type="entry name" value="DAP_epimerase_DapF"/>
</dbReference>
<keyword evidence="11" id="KW-1185">Reference proteome</keyword>
<comment type="pathway">
    <text evidence="1 8">Amino-acid biosynthesis; L-lysine biosynthesis via DAP pathway; DL-2,6-diaminopimelate from LL-2,6-diaminopimelate: step 1/1.</text>
</comment>
<evidence type="ECO:0000256" key="1">
    <source>
        <dbReference type="ARBA" id="ARBA00005196"/>
    </source>
</evidence>
<evidence type="ECO:0000313" key="11">
    <source>
        <dbReference type="Proteomes" id="UP000546701"/>
    </source>
</evidence>
<dbReference type="HAMAP" id="MF_00197">
    <property type="entry name" value="DAP_epimerase"/>
    <property type="match status" value="1"/>
</dbReference>
<feature type="binding site" evidence="8">
    <location>
        <begin position="210"/>
        <end position="211"/>
    </location>
    <ligand>
        <name>substrate</name>
    </ligand>
</feature>
<feature type="binding site" evidence="8">
    <location>
        <position position="46"/>
    </location>
    <ligand>
        <name>substrate</name>
    </ligand>
</feature>
<comment type="caution">
    <text evidence="10">The sequence shown here is derived from an EMBL/GenBank/DDBJ whole genome shotgun (WGS) entry which is preliminary data.</text>
</comment>
<dbReference type="InterPro" id="IPR018510">
    <property type="entry name" value="DAP_epimerase_AS"/>
</dbReference>
<reference evidence="10 11" key="1">
    <citation type="submission" date="2020-08" db="EMBL/GenBank/DDBJ databases">
        <title>Genomic Encyclopedia of Type Strains, Phase IV (KMG-IV): sequencing the most valuable type-strain genomes for metagenomic binning, comparative biology and taxonomic classification.</title>
        <authorList>
            <person name="Goeker M."/>
        </authorList>
    </citation>
    <scope>NUCLEOTIDE SEQUENCE [LARGE SCALE GENOMIC DNA]</scope>
    <source>
        <strain evidence="10 11">DSM 103336</strain>
    </source>
</reference>
<organism evidence="10 11">
    <name type="scientific">Sphingomonas prati</name>
    <dbReference type="NCBI Taxonomy" id="1843237"/>
    <lineage>
        <taxon>Bacteria</taxon>
        <taxon>Pseudomonadati</taxon>
        <taxon>Pseudomonadota</taxon>
        <taxon>Alphaproteobacteria</taxon>
        <taxon>Sphingomonadales</taxon>
        <taxon>Sphingomonadaceae</taxon>
        <taxon>Sphingomonas</taxon>
    </lineage>
</organism>
<dbReference type="UniPathway" id="UPA00034">
    <property type="reaction ID" value="UER00025"/>
</dbReference>
<name>A0A7W9BSN9_9SPHN</name>
<dbReference type="SUPFAM" id="SSF54506">
    <property type="entry name" value="Diaminopimelate epimerase-like"/>
    <property type="match status" value="2"/>
</dbReference>
<gene>
    <name evidence="8" type="primary">dapF</name>
    <name evidence="10" type="ORF">FHS99_001888</name>
</gene>
<feature type="active site" description="Proton acceptor" evidence="8">
    <location>
        <position position="209"/>
    </location>
</feature>
<feature type="binding site" evidence="8">
    <location>
        <position position="65"/>
    </location>
    <ligand>
        <name>substrate</name>
    </ligand>
</feature>
<evidence type="ECO:0000256" key="5">
    <source>
        <dbReference type="ARBA" id="ARBA00023154"/>
    </source>
</evidence>
<dbReference type="GO" id="GO:0009089">
    <property type="term" value="P:lysine biosynthetic process via diaminopimelate"/>
    <property type="evidence" value="ECO:0007669"/>
    <property type="project" value="UniProtKB-UniRule"/>
</dbReference>